<accession>A0A7I7L220</accession>
<proteinExistence type="predicted"/>
<protein>
    <submittedName>
        <fullName evidence="2">Uncharacterized protein</fullName>
    </submittedName>
</protein>
<reference evidence="2 3" key="1">
    <citation type="journal article" date="2019" name="Emerg. Microbes Infect.">
        <title>Comprehensive subspecies identification of 175 nontuberculous mycobacteria species based on 7547 genomic profiles.</title>
        <authorList>
            <person name="Matsumoto Y."/>
            <person name="Kinjo T."/>
            <person name="Motooka D."/>
            <person name="Nabeya D."/>
            <person name="Jung N."/>
            <person name="Uechi K."/>
            <person name="Horii T."/>
            <person name="Iida T."/>
            <person name="Fujita J."/>
            <person name="Nakamura S."/>
        </authorList>
    </citation>
    <scope>NUCLEOTIDE SEQUENCE [LARGE SCALE GENOMIC DNA]</scope>
    <source>
        <strain evidence="2 3">JCM 12404</strain>
    </source>
</reference>
<gene>
    <name evidence="2" type="ORF">MCOO_36570</name>
</gene>
<evidence type="ECO:0000256" key="1">
    <source>
        <dbReference type="SAM" id="MobiDB-lite"/>
    </source>
</evidence>
<dbReference type="EMBL" id="AP022569">
    <property type="protein sequence ID" value="BBX47642.1"/>
    <property type="molecule type" value="Genomic_DNA"/>
</dbReference>
<organism evidence="2 3">
    <name type="scientific">Mycobacterium cookii</name>
    <dbReference type="NCBI Taxonomy" id="1775"/>
    <lineage>
        <taxon>Bacteria</taxon>
        <taxon>Bacillati</taxon>
        <taxon>Actinomycetota</taxon>
        <taxon>Actinomycetes</taxon>
        <taxon>Mycobacteriales</taxon>
        <taxon>Mycobacteriaceae</taxon>
        <taxon>Mycobacterium</taxon>
    </lineage>
</organism>
<feature type="region of interest" description="Disordered" evidence="1">
    <location>
        <begin position="1"/>
        <end position="27"/>
    </location>
</feature>
<evidence type="ECO:0000313" key="2">
    <source>
        <dbReference type="EMBL" id="BBX47642.1"/>
    </source>
</evidence>
<dbReference type="Proteomes" id="UP000465866">
    <property type="component" value="Chromosome"/>
</dbReference>
<evidence type="ECO:0000313" key="3">
    <source>
        <dbReference type="Proteomes" id="UP000465866"/>
    </source>
</evidence>
<dbReference type="AlphaFoldDB" id="A0A7I7L220"/>
<keyword evidence="3" id="KW-1185">Reference proteome</keyword>
<sequence length="89" mass="9104">MTSRPTGKVYIAEPSQTVSGGTPTPPPTVSLVVRSSGGGIRLRSVGDIPCFLYPGTVGGDAYDFISAASTDGWAALMPRPPGDLIDAKP</sequence>
<name>A0A7I7L220_9MYCO</name>
<dbReference type="KEGG" id="mcoo:MCOO_36570"/>